<reference evidence="1 2" key="1">
    <citation type="submission" date="2020-11" db="EMBL/GenBank/DDBJ databases">
        <title>WGS of Herminiimonas contaminans strain Marseille-Q4544 isolated from planarians Schmidtea mediterranea.</title>
        <authorList>
            <person name="Kangale L."/>
        </authorList>
    </citation>
    <scope>NUCLEOTIDE SEQUENCE [LARGE SCALE GENOMIC DNA]</scope>
    <source>
        <strain evidence="1 2">Marseille-Q4544</strain>
    </source>
</reference>
<evidence type="ECO:0000313" key="1">
    <source>
        <dbReference type="EMBL" id="MBF8179794.1"/>
    </source>
</evidence>
<accession>A0ABS0EYG4</accession>
<sequence>MEAGDAPVEEEALMGAKKILIHATTRYPIVSAYEFEFLMKEDVIRKRMKGCTLYLILQRPLTYMTNLRESHDGIHFDIVDDHQAPLRCHLPLIENKIAAADELMTLDVLFLKRTPDTKSPFNDVAGFKLWRENGSFVVWYSPHKFLYEVLVGSLHANIEGDPCRFLDFRVHYIGQTISQRVWKRLTGHHKLQKVLTMEGPVNEKRGNRVAWEVSLVMLSIDDFESLSDFLCAEGHEMIPKGKHHDYIDEHSKKAQETESPQTFFRR</sequence>
<dbReference type="RefSeq" id="WP_195876746.1">
    <property type="nucleotide sequence ID" value="NZ_JADOEL010000038.1"/>
</dbReference>
<organism evidence="1 2">
    <name type="scientific">Herminiimonas contaminans</name>
    <dbReference type="NCBI Taxonomy" id="1111140"/>
    <lineage>
        <taxon>Bacteria</taxon>
        <taxon>Pseudomonadati</taxon>
        <taxon>Pseudomonadota</taxon>
        <taxon>Betaproteobacteria</taxon>
        <taxon>Burkholderiales</taxon>
        <taxon>Oxalobacteraceae</taxon>
        <taxon>Herminiimonas</taxon>
    </lineage>
</organism>
<feature type="non-terminal residue" evidence="1">
    <location>
        <position position="266"/>
    </location>
</feature>
<comment type="caution">
    <text evidence="1">The sequence shown here is derived from an EMBL/GenBank/DDBJ whole genome shotgun (WGS) entry which is preliminary data.</text>
</comment>
<keyword evidence="2" id="KW-1185">Reference proteome</keyword>
<gene>
    <name evidence="1" type="ORF">IXC47_19135</name>
</gene>
<name>A0ABS0EYG4_9BURK</name>
<evidence type="ECO:0000313" key="2">
    <source>
        <dbReference type="Proteomes" id="UP000657372"/>
    </source>
</evidence>
<dbReference type="Proteomes" id="UP000657372">
    <property type="component" value="Unassembled WGS sequence"/>
</dbReference>
<proteinExistence type="predicted"/>
<dbReference type="EMBL" id="JADOEL010000038">
    <property type="protein sequence ID" value="MBF8179794.1"/>
    <property type="molecule type" value="Genomic_DNA"/>
</dbReference>
<protein>
    <submittedName>
        <fullName evidence="1">Uncharacterized protein</fullName>
    </submittedName>
</protein>